<proteinExistence type="predicted"/>
<evidence type="ECO:0000313" key="1">
    <source>
        <dbReference type="EMBL" id="USQ94932.1"/>
    </source>
</evidence>
<dbReference type="Proteomes" id="UP001057520">
    <property type="component" value="Chromosome"/>
</dbReference>
<name>A0ABY4ZSF6_9CAUL</name>
<evidence type="ECO:0000313" key="2">
    <source>
        <dbReference type="Proteomes" id="UP001057520"/>
    </source>
</evidence>
<gene>
    <name evidence="1" type="ORF">MZV50_20570</name>
</gene>
<organism evidence="1 2">
    <name type="scientific">Caulobacter segnis</name>
    <dbReference type="NCBI Taxonomy" id="88688"/>
    <lineage>
        <taxon>Bacteria</taxon>
        <taxon>Pseudomonadati</taxon>
        <taxon>Pseudomonadota</taxon>
        <taxon>Alphaproteobacteria</taxon>
        <taxon>Caulobacterales</taxon>
        <taxon>Caulobacteraceae</taxon>
        <taxon>Caulobacter</taxon>
    </lineage>
</organism>
<reference evidence="1 2" key="1">
    <citation type="submission" date="2022-04" db="EMBL/GenBank/DDBJ databases">
        <title>Genome sequence of soybean root-associated Caulobacter segnis RL271.</title>
        <authorList>
            <person name="Longley R."/>
            <person name="Bonito G."/>
            <person name="Trigodet F."/>
            <person name="Crosson S."/>
            <person name="Fiebig A."/>
        </authorList>
    </citation>
    <scope>NUCLEOTIDE SEQUENCE [LARGE SCALE GENOMIC DNA]</scope>
    <source>
        <strain evidence="1 2">RL271</strain>
    </source>
</reference>
<sequence length="126" mass="12545">MSPRIPATRRLAAVAGPTALATLGVLLSLFAAVAVDAHPRTPGRVAAVFPPWWSPAQIVGAAGSAGDIAGAGGAPFIVILRAAPDDRGPADLLQRARQAGALLLLDPALAGACARPASDLSSQDPV</sequence>
<accession>A0ABY4ZSF6</accession>
<protein>
    <submittedName>
        <fullName evidence="1">Uncharacterized protein</fullName>
    </submittedName>
</protein>
<dbReference type="EMBL" id="CP096040">
    <property type="protein sequence ID" value="USQ94932.1"/>
    <property type="molecule type" value="Genomic_DNA"/>
</dbReference>
<keyword evidence="2" id="KW-1185">Reference proteome</keyword>